<keyword evidence="6" id="KW-1185">Reference proteome</keyword>
<evidence type="ECO:0000256" key="2">
    <source>
        <dbReference type="ARBA" id="ARBA00023004"/>
    </source>
</evidence>
<dbReference type="Pfam" id="PF02668">
    <property type="entry name" value="TauD"/>
    <property type="match status" value="1"/>
</dbReference>
<accession>A0A7W9Q4K4</accession>
<gene>
    <name evidence="5" type="ORF">FHS42_000106</name>
</gene>
<dbReference type="InterPro" id="IPR003819">
    <property type="entry name" value="TauD/TfdA-like"/>
</dbReference>
<feature type="region of interest" description="Disordered" evidence="3">
    <location>
        <begin position="1"/>
        <end position="75"/>
    </location>
</feature>
<dbReference type="GO" id="GO:0016491">
    <property type="term" value="F:oxidoreductase activity"/>
    <property type="evidence" value="ECO:0007669"/>
    <property type="project" value="UniProtKB-KW"/>
</dbReference>
<proteinExistence type="predicted"/>
<dbReference type="SUPFAM" id="SSF51197">
    <property type="entry name" value="Clavaminate synthase-like"/>
    <property type="match status" value="1"/>
</dbReference>
<reference evidence="5 6" key="1">
    <citation type="submission" date="2020-08" db="EMBL/GenBank/DDBJ databases">
        <title>Genomic Encyclopedia of Type Strains, Phase III (KMG-III): the genomes of soil and plant-associated and newly described type strains.</title>
        <authorList>
            <person name="Whitman W."/>
        </authorList>
    </citation>
    <scope>NUCLEOTIDE SEQUENCE [LARGE SCALE GENOMIC DNA]</scope>
    <source>
        <strain evidence="5 6">CECT 8305</strain>
    </source>
</reference>
<keyword evidence="1" id="KW-0560">Oxidoreductase</keyword>
<dbReference type="AlphaFoldDB" id="A0A7W9Q4K4"/>
<dbReference type="Proteomes" id="UP000588098">
    <property type="component" value="Unassembled WGS sequence"/>
</dbReference>
<comment type="caution">
    <text evidence="5">The sequence shown here is derived from an EMBL/GenBank/DDBJ whole genome shotgun (WGS) entry which is preliminary data.</text>
</comment>
<organism evidence="5 6">
    <name type="scientific">Streptomyces zagrosensis</name>
    <dbReference type="NCBI Taxonomy" id="1042984"/>
    <lineage>
        <taxon>Bacteria</taxon>
        <taxon>Bacillati</taxon>
        <taxon>Actinomycetota</taxon>
        <taxon>Actinomycetes</taxon>
        <taxon>Kitasatosporales</taxon>
        <taxon>Streptomycetaceae</taxon>
        <taxon>Streptomyces</taxon>
    </lineage>
</organism>
<dbReference type="InterPro" id="IPR042098">
    <property type="entry name" value="TauD-like_sf"/>
</dbReference>
<feature type="compositionally biased region" description="Low complexity" evidence="3">
    <location>
        <begin position="32"/>
        <end position="60"/>
    </location>
</feature>
<evidence type="ECO:0000259" key="4">
    <source>
        <dbReference type="Pfam" id="PF02668"/>
    </source>
</evidence>
<evidence type="ECO:0000313" key="6">
    <source>
        <dbReference type="Proteomes" id="UP000588098"/>
    </source>
</evidence>
<keyword evidence="2" id="KW-0408">Iron</keyword>
<dbReference type="Gene3D" id="3.60.130.10">
    <property type="entry name" value="Clavaminate synthase-like"/>
    <property type="match status" value="1"/>
</dbReference>
<evidence type="ECO:0000256" key="1">
    <source>
        <dbReference type="ARBA" id="ARBA00023002"/>
    </source>
</evidence>
<evidence type="ECO:0000313" key="5">
    <source>
        <dbReference type="EMBL" id="MBB5933088.1"/>
    </source>
</evidence>
<sequence>MTATPATGPLRKRRPAAAHPTAAPAPAPLPDARPLDAPLPHGLPLDAPRPAAPLLDAPLLEPRPDEPLPDDDPGRYLEQGARMLGEQLPTATLERLTHWRRAPAPWLELTGLPQTDADVPTPRAGFCDEALLRIPNLVHFGLLRLLGLEPVAYRWENHGRLVRNVAPSAGAARSQTSWGYATGLDWHTDDSVLDHHPDGAPEESIPHFLSFYGMRNTERVPTWLLPVDEVLADLPATTATALRQPAFDVTAPESYGAASEPCGGRPAAPPVRSGVPILWTLPDGHTGVRYGPGRVTGRTAAAQEALTRFAERVAACKGVPIMVEAGGFHVFDNRRVMHRRLPFEPAAPDHARWLRRCYARTAAA</sequence>
<protein>
    <recommendedName>
        <fullName evidence="4">TauD/TfdA-like domain-containing protein</fullName>
    </recommendedName>
</protein>
<name>A0A7W9Q4K4_9ACTN</name>
<feature type="domain" description="TauD/TfdA-like" evidence="4">
    <location>
        <begin position="302"/>
        <end position="358"/>
    </location>
</feature>
<dbReference type="RefSeq" id="WP_246494085.1">
    <property type="nucleotide sequence ID" value="NZ_JACHJL010000001.1"/>
</dbReference>
<dbReference type="EMBL" id="JACHJL010000001">
    <property type="protein sequence ID" value="MBB5933088.1"/>
    <property type="molecule type" value="Genomic_DNA"/>
</dbReference>
<evidence type="ECO:0000256" key="3">
    <source>
        <dbReference type="SAM" id="MobiDB-lite"/>
    </source>
</evidence>